<proteinExistence type="predicted"/>
<protein>
    <submittedName>
        <fullName evidence="1 2">Uncharacterized protein</fullName>
    </submittedName>
</protein>
<evidence type="ECO:0000313" key="3">
    <source>
        <dbReference type="Proteomes" id="UP000006727"/>
    </source>
</evidence>
<organism evidence="1">
    <name type="scientific">Physcomitrium patens</name>
    <name type="common">Spreading-leaved earth moss</name>
    <name type="synonym">Physcomitrella patens</name>
    <dbReference type="NCBI Taxonomy" id="3218"/>
    <lineage>
        <taxon>Eukaryota</taxon>
        <taxon>Viridiplantae</taxon>
        <taxon>Streptophyta</taxon>
        <taxon>Embryophyta</taxon>
        <taxon>Bryophyta</taxon>
        <taxon>Bryophytina</taxon>
        <taxon>Bryopsida</taxon>
        <taxon>Funariidae</taxon>
        <taxon>Funariales</taxon>
        <taxon>Funariaceae</taxon>
        <taxon>Physcomitrium</taxon>
    </lineage>
</organism>
<dbReference type="EMBL" id="ABEU02000003">
    <property type="protein sequence ID" value="PNR57275.1"/>
    <property type="molecule type" value="Genomic_DNA"/>
</dbReference>
<gene>
    <name evidence="1" type="ORF">PHYPA_004269</name>
</gene>
<dbReference type="Proteomes" id="UP000006727">
    <property type="component" value="Chromosome 3"/>
</dbReference>
<evidence type="ECO:0000313" key="1">
    <source>
        <dbReference type="EMBL" id="PNR57275.1"/>
    </source>
</evidence>
<reference evidence="2" key="3">
    <citation type="submission" date="2020-12" db="UniProtKB">
        <authorList>
            <consortium name="EnsemblPlants"/>
        </authorList>
    </citation>
    <scope>IDENTIFICATION</scope>
</reference>
<dbReference type="InParanoid" id="A0A2K1KU11"/>
<keyword evidence="3" id="KW-1185">Reference proteome</keyword>
<evidence type="ECO:0000313" key="2">
    <source>
        <dbReference type="EnsemblPlants" id="Pp3c3_11159V3.1"/>
    </source>
</evidence>
<sequence length="70" mass="8152">MVYNMCSRVFKNHKQTIIKLEVDSYHDKQYESAAPPEAIYAASFCHNARPRVGWLHVRKKIYYLAGKAHA</sequence>
<name>A0A2K1KU11_PHYPA</name>
<dbReference type="EnsemblPlants" id="Pp3c3_11159V3.1">
    <property type="protein sequence ID" value="Pp3c3_11159V3.1"/>
    <property type="gene ID" value="Pp3c3_11159"/>
</dbReference>
<reference evidence="1 3" key="1">
    <citation type="journal article" date="2008" name="Science">
        <title>The Physcomitrella genome reveals evolutionary insights into the conquest of land by plants.</title>
        <authorList>
            <person name="Rensing S."/>
            <person name="Lang D."/>
            <person name="Zimmer A."/>
            <person name="Terry A."/>
            <person name="Salamov A."/>
            <person name="Shapiro H."/>
            <person name="Nishiyama T."/>
            <person name="Perroud P.-F."/>
            <person name="Lindquist E."/>
            <person name="Kamisugi Y."/>
            <person name="Tanahashi T."/>
            <person name="Sakakibara K."/>
            <person name="Fujita T."/>
            <person name="Oishi K."/>
            <person name="Shin-I T."/>
            <person name="Kuroki Y."/>
            <person name="Toyoda A."/>
            <person name="Suzuki Y."/>
            <person name="Hashimoto A."/>
            <person name="Yamaguchi K."/>
            <person name="Sugano A."/>
            <person name="Kohara Y."/>
            <person name="Fujiyama A."/>
            <person name="Anterola A."/>
            <person name="Aoki S."/>
            <person name="Ashton N."/>
            <person name="Barbazuk W.B."/>
            <person name="Barker E."/>
            <person name="Bennetzen J."/>
            <person name="Bezanilla M."/>
            <person name="Blankenship R."/>
            <person name="Cho S.H."/>
            <person name="Dutcher S."/>
            <person name="Estelle M."/>
            <person name="Fawcett J.A."/>
            <person name="Gundlach H."/>
            <person name="Hanada K."/>
            <person name="Heyl A."/>
            <person name="Hicks K.A."/>
            <person name="Hugh J."/>
            <person name="Lohr M."/>
            <person name="Mayer K."/>
            <person name="Melkozernov A."/>
            <person name="Murata T."/>
            <person name="Nelson D."/>
            <person name="Pils B."/>
            <person name="Prigge M."/>
            <person name="Reiss B."/>
            <person name="Renner T."/>
            <person name="Rombauts S."/>
            <person name="Rushton P."/>
            <person name="Sanderfoot A."/>
            <person name="Schween G."/>
            <person name="Shiu S.-H."/>
            <person name="Stueber K."/>
            <person name="Theodoulou F.L."/>
            <person name="Tu H."/>
            <person name="Van de Peer Y."/>
            <person name="Verrier P.J."/>
            <person name="Waters E."/>
            <person name="Wood A."/>
            <person name="Yang L."/>
            <person name="Cove D."/>
            <person name="Cuming A."/>
            <person name="Hasebe M."/>
            <person name="Lucas S."/>
            <person name="Mishler D.B."/>
            <person name="Reski R."/>
            <person name="Grigoriev I."/>
            <person name="Quatrano R.S."/>
            <person name="Boore J.L."/>
        </authorList>
    </citation>
    <scope>NUCLEOTIDE SEQUENCE [LARGE SCALE GENOMIC DNA]</scope>
    <source>
        <strain evidence="2 3">cv. Gransden 2004</strain>
    </source>
</reference>
<reference evidence="1 3" key="2">
    <citation type="journal article" date="2018" name="Plant J.">
        <title>The Physcomitrella patens chromosome-scale assembly reveals moss genome structure and evolution.</title>
        <authorList>
            <person name="Lang D."/>
            <person name="Ullrich K.K."/>
            <person name="Murat F."/>
            <person name="Fuchs J."/>
            <person name="Jenkins J."/>
            <person name="Haas F.B."/>
            <person name="Piednoel M."/>
            <person name="Gundlach H."/>
            <person name="Van Bel M."/>
            <person name="Meyberg R."/>
            <person name="Vives C."/>
            <person name="Morata J."/>
            <person name="Symeonidi A."/>
            <person name="Hiss M."/>
            <person name="Muchero W."/>
            <person name="Kamisugi Y."/>
            <person name="Saleh O."/>
            <person name="Blanc G."/>
            <person name="Decker E.L."/>
            <person name="van Gessel N."/>
            <person name="Grimwood J."/>
            <person name="Hayes R.D."/>
            <person name="Graham S.W."/>
            <person name="Gunter L.E."/>
            <person name="McDaniel S.F."/>
            <person name="Hoernstein S.N.W."/>
            <person name="Larsson A."/>
            <person name="Li F.W."/>
            <person name="Perroud P.F."/>
            <person name="Phillips J."/>
            <person name="Ranjan P."/>
            <person name="Rokshar D.S."/>
            <person name="Rothfels C.J."/>
            <person name="Schneider L."/>
            <person name="Shu S."/>
            <person name="Stevenson D.W."/>
            <person name="Thummler F."/>
            <person name="Tillich M."/>
            <person name="Villarreal Aguilar J.C."/>
            <person name="Widiez T."/>
            <person name="Wong G.K."/>
            <person name="Wymore A."/>
            <person name="Zhang Y."/>
            <person name="Zimmer A.D."/>
            <person name="Quatrano R.S."/>
            <person name="Mayer K.F.X."/>
            <person name="Goodstein D."/>
            <person name="Casacuberta J.M."/>
            <person name="Vandepoele K."/>
            <person name="Reski R."/>
            <person name="Cuming A.C."/>
            <person name="Tuskan G.A."/>
            <person name="Maumus F."/>
            <person name="Salse J."/>
            <person name="Schmutz J."/>
            <person name="Rensing S.A."/>
        </authorList>
    </citation>
    <scope>NUCLEOTIDE SEQUENCE [LARGE SCALE GENOMIC DNA]</scope>
    <source>
        <strain evidence="2 3">cv. Gransden 2004</strain>
    </source>
</reference>
<accession>A0A2K1KU11</accession>
<dbReference type="AlphaFoldDB" id="A0A2K1KU11"/>
<dbReference type="Gramene" id="Pp3c3_11159V3.1">
    <property type="protein sequence ID" value="Pp3c3_11159V3.1"/>
    <property type="gene ID" value="Pp3c3_11159"/>
</dbReference>